<dbReference type="SUPFAM" id="SSF50249">
    <property type="entry name" value="Nucleic acid-binding proteins"/>
    <property type="match status" value="1"/>
</dbReference>
<accession>A0ABV2STV2</accession>
<dbReference type="SMART" id="SM00357">
    <property type="entry name" value="CSP"/>
    <property type="match status" value="1"/>
</dbReference>
<dbReference type="PRINTS" id="PR00050">
    <property type="entry name" value="COLDSHOCK"/>
</dbReference>
<feature type="domain" description="CSD" evidence="2">
    <location>
        <begin position="88"/>
        <end position="149"/>
    </location>
</feature>
<dbReference type="RefSeq" id="WP_354614993.1">
    <property type="nucleotide sequence ID" value="NZ_JBEXAE010000003.1"/>
</dbReference>
<name>A0ABV2STV2_9FLAO</name>
<sequence length="150" mass="17176">MARAQETFNKKEKEKKRLKKREEKMKKKEVRKANSKGGDFENMIAYVDENGHLTDTPPDPSKKVKVDAESIVIGIPRKEDYEEEEVADKTGKVSYFDTSKGFGFIIDSVSQEKYFVHISGLIDEVLENDKVTFELEKGLKGMNAVRVKKI</sequence>
<dbReference type="EMBL" id="JBEXAE010000003">
    <property type="protein sequence ID" value="MET6990597.1"/>
    <property type="molecule type" value="Genomic_DNA"/>
</dbReference>
<feature type="region of interest" description="Disordered" evidence="1">
    <location>
        <begin position="1"/>
        <end position="34"/>
    </location>
</feature>
<dbReference type="Pfam" id="PF00313">
    <property type="entry name" value="CSD"/>
    <property type="match status" value="1"/>
</dbReference>
<reference evidence="3 4" key="1">
    <citation type="submission" date="2024-07" db="EMBL/GenBank/DDBJ databases">
        <title>The genome sequence of type strain Sediminicola arcticus GDMCC 1.2805.</title>
        <authorList>
            <person name="Liu Y."/>
        </authorList>
    </citation>
    <scope>NUCLEOTIDE SEQUENCE [LARGE SCALE GENOMIC DNA]</scope>
    <source>
        <strain evidence="3 4">GDMCC 1.2805</strain>
    </source>
</reference>
<dbReference type="Gene3D" id="2.40.50.140">
    <property type="entry name" value="Nucleic acid-binding proteins"/>
    <property type="match status" value="1"/>
</dbReference>
<organism evidence="3 4">
    <name type="scientific">Sediminicola arcticus</name>
    <dbReference type="NCBI Taxonomy" id="1574308"/>
    <lineage>
        <taxon>Bacteria</taxon>
        <taxon>Pseudomonadati</taxon>
        <taxon>Bacteroidota</taxon>
        <taxon>Flavobacteriia</taxon>
        <taxon>Flavobacteriales</taxon>
        <taxon>Flavobacteriaceae</taxon>
        <taxon>Sediminicola</taxon>
    </lineage>
</organism>
<protein>
    <submittedName>
        <fullName evidence="3">Cold shock domain-containing protein</fullName>
    </submittedName>
</protein>
<keyword evidence="4" id="KW-1185">Reference proteome</keyword>
<dbReference type="InterPro" id="IPR012340">
    <property type="entry name" value="NA-bd_OB-fold"/>
</dbReference>
<evidence type="ECO:0000256" key="1">
    <source>
        <dbReference type="SAM" id="MobiDB-lite"/>
    </source>
</evidence>
<evidence type="ECO:0000313" key="3">
    <source>
        <dbReference type="EMBL" id="MET6990597.1"/>
    </source>
</evidence>
<dbReference type="CDD" id="cd04458">
    <property type="entry name" value="CSP_CDS"/>
    <property type="match status" value="1"/>
</dbReference>
<dbReference type="PROSITE" id="PS51857">
    <property type="entry name" value="CSD_2"/>
    <property type="match status" value="1"/>
</dbReference>
<evidence type="ECO:0000259" key="2">
    <source>
        <dbReference type="PROSITE" id="PS51857"/>
    </source>
</evidence>
<proteinExistence type="predicted"/>
<comment type="caution">
    <text evidence="3">The sequence shown here is derived from an EMBL/GenBank/DDBJ whole genome shotgun (WGS) entry which is preliminary data.</text>
</comment>
<evidence type="ECO:0000313" key="4">
    <source>
        <dbReference type="Proteomes" id="UP001549799"/>
    </source>
</evidence>
<dbReference type="InterPro" id="IPR011129">
    <property type="entry name" value="CSD"/>
</dbReference>
<dbReference type="Proteomes" id="UP001549799">
    <property type="component" value="Unassembled WGS sequence"/>
</dbReference>
<gene>
    <name evidence="3" type="ORF">ABXZ36_08040</name>
</gene>
<dbReference type="InterPro" id="IPR002059">
    <property type="entry name" value="CSP_DNA-bd"/>
</dbReference>